<dbReference type="EMBL" id="CP045915">
    <property type="protein sequence ID" value="QGH36887.1"/>
    <property type="molecule type" value="Genomic_DNA"/>
</dbReference>
<evidence type="ECO:0000256" key="4">
    <source>
        <dbReference type="SAM" id="Phobius"/>
    </source>
</evidence>
<gene>
    <name evidence="5" type="ORF">GI584_01445</name>
</gene>
<accession>A0A5Q2TS15</accession>
<evidence type="ECO:0000313" key="6">
    <source>
        <dbReference type="Proteomes" id="UP000339690"/>
    </source>
</evidence>
<comment type="similarity">
    <text evidence="2">Belongs to the CPA3 antiporters (TC 2.A.63) subunit G family.</text>
</comment>
<comment type="subcellular location">
    <subcellularLocation>
        <location evidence="1">Membrane</location>
        <topology evidence="1">Multi-pass membrane protein</topology>
    </subcellularLocation>
</comment>
<dbReference type="Pfam" id="PF03334">
    <property type="entry name" value="PhaG_MnhG_YufB"/>
    <property type="match status" value="1"/>
</dbReference>
<keyword evidence="3" id="KW-0813">Transport</keyword>
<keyword evidence="6" id="KW-1185">Reference proteome</keyword>
<dbReference type="NCBIfam" id="TIGR01300">
    <property type="entry name" value="CPA3_mnhG_phaG"/>
    <property type="match status" value="1"/>
</dbReference>
<evidence type="ECO:0000256" key="2">
    <source>
        <dbReference type="ARBA" id="ARBA00008404"/>
    </source>
</evidence>
<dbReference type="KEGG" id="grc:GI584_01445"/>
<dbReference type="Proteomes" id="UP000339690">
    <property type="component" value="Chromosome"/>
</dbReference>
<name>A0A5Q2TS15_9BACI</name>
<proteinExistence type="inferred from homology"/>
<dbReference type="PANTHER" id="PTHR34703:SF1">
    <property type="entry name" value="ANTIPORTER SUBUNIT MNHG2-RELATED"/>
    <property type="match status" value="1"/>
</dbReference>
<dbReference type="PANTHER" id="PTHR34703">
    <property type="entry name" value="ANTIPORTER SUBUNIT MNHG2-RELATED"/>
    <property type="match status" value="1"/>
</dbReference>
<sequence length="107" mass="12143">MHSVRQLFVFVFFITGTYFLLSTTVGLIRFPNLYTRLHAGSKCLTAGGISVFMGCIVLEGISFVSLKLIVIMIFLFITNPIAIHVFASFDNNYNLIFKTFTKKDFDK</sequence>
<dbReference type="GO" id="GO:0015385">
    <property type="term" value="F:sodium:proton antiporter activity"/>
    <property type="evidence" value="ECO:0007669"/>
    <property type="project" value="TreeGrafter"/>
</dbReference>
<feature type="transmembrane region" description="Helical" evidence="4">
    <location>
        <begin position="69"/>
        <end position="89"/>
    </location>
</feature>
<feature type="transmembrane region" description="Helical" evidence="4">
    <location>
        <begin position="43"/>
        <end position="63"/>
    </location>
</feature>
<dbReference type="AlphaFoldDB" id="A0A5Q2TS15"/>
<keyword evidence="3" id="KW-0050">Antiport</keyword>
<protein>
    <submittedName>
        <fullName evidence="5">Cation:proton antiporter</fullName>
    </submittedName>
</protein>
<organism evidence="5 6">
    <name type="scientific">Gracilibacillus salitolerans</name>
    <dbReference type="NCBI Taxonomy" id="2663022"/>
    <lineage>
        <taxon>Bacteria</taxon>
        <taxon>Bacillati</taxon>
        <taxon>Bacillota</taxon>
        <taxon>Bacilli</taxon>
        <taxon>Bacillales</taxon>
        <taxon>Bacillaceae</taxon>
        <taxon>Gracilibacillus</taxon>
    </lineage>
</organism>
<evidence type="ECO:0000256" key="3">
    <source>
        <dbReference type="ARBA" id="ARBA00022449"/>
    </source>
</evidence>
<feature type="transmembrane region" description="Helical" evidence="4">
    <location>
        <begin position="6"/>
        <end position="31"/>
    </location>
</feature>
<evidence type="ECO:0000256" key="1">
    <source>
        <dbReference type="ARBA" id="ARBA00004141"/>
    </source>
</evidence>
<dbReference type="GO" id="GO:0016020">
    <property type="term" value="C:membrane"/>
    <property type="evidence" value="ECO:0007669"/>
    <property type="project" value="UniProtKB-SubCell"/>
</dbReference>
<keyword evidence="4" id="KW-0472">Membrane</keyword>
<dbReference type="InterPro" id="IPR005133">
    <property type="entry name" value="PhaG_MnhG_YufB"/>
</dbReference>
<keyword evidence="4" id="KW-1133">Transmembrane helix</keyword>
<keyword evidence="4" id="KW-0812">Transmembrane</keyword>
<evidence type="ECO:0000313" key="5">
    <source>
        <dbReference type="EMBL" id="QGH36887.1"/>
    </source>
</evidence>
<reference evidence="5 6" key="1">
    <citation type="submission" date="2019-11" db="EMBL/GenBank/DDBJ databases">
        <title>Gracilibacillus salitolerans sp. nov., a moderate halophile isolated from a saline soil in northwest China.</title>
        <authorList>
            <person name="Gan L."/>
        </authorList>
    </citation>
    <scope>NUCLEOTIDE SEQUENCE [LARGE SCALE GENOMIC DNA]</scope>
    <source>
        <strain evidence="5 6">SCU50</strain>
    </source>
</reference>